<protein>
    <submittedName>
        <fullName evidence="1">Capsular polysaccharide synthesis protein</fullName>
    </submittedName>
</protein>
<dbReference type="SUPFAM" id="SSF53448">
    <property type="entry name" value="Nucleotide-diphospho-sugar transferases"/>
    <property type="match status" value="1"/>
</dbReference>
<dbReference type="GeneID" id="77465513"/>
<dbReference type="InterPro" id="IPR029044">
    <property type="entry name" value="Nucleotide-diphossugar_trans"/>
</dbReference>
<reference evidence="1 2" key="1">
    <citation type="submission" date="2019-10" db="EMBL/GenBank/DDBJ databases">
        <authorList>
            <person name="Wolf R A."/>
        </authorList>
    </citation>
    <scope>NUCLEOTIDE SEQUENCE [LARGE SCALE GENOMIC DNA]</scope>
    <source>
        <strain evidence="1">Collinsella_intestinalis_DSM_13632</strain>
    </source>
</reference>
<dbReference type="Gene3D" id="3.90.550.20">
    <property type="match status" value="1"/>
</dbReference>
<dbReference type="EMBL" id="CABWIC010000007">
    <property type="protein sequence ID" value="VWL92304.1"/>
    <property type="molecule type" value="Genomic_DNA"/>
</dbReference>
<dbReference type="InterPro" id="IPR008441">
    <property type="entry name" value="AfumC-like_glycosyl_Trfase"/>
</dbReference>
<evidence type="ECO:0000313" key="2">
    <source>
        <dbReference type="Proteomes" id="UP000405524"/>
    </source>
</evidence>
<dbReference type="GO" id="GO:0016757">
    <property type="term" value="F:glycosyltransferase activity"/>
    <property type="evidence" value="ECO:0007669"/>
    <property type="project" value="InterPro"/>
</dbReference>
<proteinExistence type="predicted"/>
<evidence type="ECO:0000313" key="1">
    <source>
        <dbReference type="EMBL" id="VWL92304.1"/>
    </source>
</evidence>
<organism evidence="1 2">
    <name type="scientific">Collinsella intestinalis</name>
    <dbReference type="NCBI Taxonomy" id="147207"/>
    <lineage>
        <taxon>Bacteria</taxon>
        <taxon>Bacillati</taxon>
        <taxon>Actinomycetota</taxon>
        <taxon>Coriobacteriia</taxon>
        <taxon>Coriobacteriales</taxon>
        <taxon>Coriobacteriaceae</taxon>
        <taxon>Collinsella</taxon>
    </lineage>
</organism>
<name>A0A5K1ITW7_9ACTN</name>
<dbReference type="OrthoDB" id="9802881at2"/>
<accession>A0A5K1ITW7</accession>
<dbReference type="Proteomes" id="UP000405524">
    <property type="component" value="Unassembled WGS sequence"/>
</dbReference>
<sequence>MANGHNSIKRIAHRSFEEIGATVRIAKATSWPEAINTFRAKLDIQVMSRNGYKEPPAVRERLLRKHETVLKYLDGRFGDYYASYDYGALLPPLDPTLEGKIWMCWWQGEENAPEIVRACIDSVRRNAGGHEVVVITDENLSEYVDIPEWVLEKVRAGVMSRTNLSDLLRLSLLAEHGGMWLDATFFCSGSLESYLDLPMWSIKRPDYLHASVACGMFAGYSLACDAANRRPFVVARDFFLEYWRKSDRLIDYLLVDYLIVLAQRHDPAIAAAFAMIEPNNPRCDDLISLLDKPFDQRIWDEMNTDTRLFKLTWKQEFPKRLDDMKTFYGLMLNGALS</sequence>
<dbReference type="RefSeq" id="WP_152063221.1">
    <property type="nucleotide sequence ID" value="NZ_CABWIC010000007.1"/>
</dbReference>
<gene>
    <name evidence="1" type="ORF">JKKLCJKK_00529</name>
</gene>
<dbReference type="AlphaFoldDB" id="A0A5K1ITW7"/>
<dbReference type="Pfam" id="PF05704">
    <property type="entry name" value="Caps_synth"/>
    <property type="match status" value="1"/>
</dbReference>